<dbReference type="Gene3D" id="3.30.360.10">
    <property type="entry name" value="Dihydrodipicolinate Reductase, domain 2"/>
    <property type="match status" value="1"/>
</dbReference>
<proteinExistence type="inferred from homology"/>
<comment type="caution">
    <text evidence="5">The sequence shown here is derived from an EMBL/GenBank/DDBJ whole genome shotgun (WGS) entry which is preliminary data.</text>
</comment>
<dbReference type="InterPro" id="IPR000683">
    <property type="entry name" value="Gfo/Idh/MocA-like_OxRdtase_N"/>
</dbReference>
<evidence type="ECO:0000256" key="2">
    <source>
        <dbReference type="ARBA" id="ARBA00023002"/>
    </source>
</evidence>
<evidence type="ECO:0000256" key="1">
    <source>
        <dbReference type="ARBA" id="ARBA00010928"/>
    </source>
</evidence>
<evidence type="ECO:0000313" key="6">
    <source>
        <dbReference type="Proteomes" id="UP001595803"/>
    </source>
</evidence>
<dbReference type="Proteomes" id="UP001595803">
    <property type="component" value="Unassembled WGS sequence"/>
</dbReference>
<sequence>MTTFRWGILGAARIARRLVPAMRAAGGEVVAVGVRDTSSEHAQAFSQQWNIPIVGGYQDVLDSDVDAVYIPLPNDGHQPWTLAALRAGKHVLTEKPYTLDAAQAREIVDVAEQTGKTAMEAFAPRCHPYLRRVRDIVQGGELGEVRVVRSAFGFGLDNAGDIRWDATKGGGALYDVGTYCVNTTRLLLGEPVAATAQALWTPGGVDASLSGTLEYPGALVTLDCGFNWGSPDTQRLTVIGTRGTMESPYVSSPADDQPVTLTIRTADGTREEVIAPANAYTEMVTLFQQAAQGHAPNPYPPADAVAQMRVLDALYGSARTGQRVDVGPRSVDT</sequence>
<feature type="domain" description="Gfo/Idh/MocA-like oxidoreductase N-terminal" evidence="3">
    <location>
        <begin position="4"/>
        <end position="121"/>
    </location>
</feature>
<dbReference type="Pfam" id="PF22725">
    <property type="entry name" value="GFO_IDH_MocA_C3"/>
    <property type="match status" value="1"/>
</dbReference>
<evidence type="ECO:0000259" key="3">
    <source>
        <dbReference type="Pfam" id="PF01408"/>
    </source>
</evidence>
<reference evidence="6" key="1">
    <citation type="journal article" date="2019" name="Int. J. Syst. Evol. Microbiol.">
        <title>The Global Catalogue of Microorganisms (GCM) 10K type strain sequencing project: providing services to taxonomists for standard genome sequencing and annotation.</title>
        <authorList>
            <consortium name="The Broad Institute Genomics Platform"/>
            <consortium name="The Broad Institute Genome Sequencing Center for Infectious Disease"/>
            <person name="Wu L."/>
            <person name="Ma J."/>
        </authorList>
    </citation>
    <scope>NUCLEOTIDE SEQUENCE [LARGE SCALE GENOMIC DNA]</scope>
    <source>
        <strain evidence="6">CCTCC AB 2017081</strain>
    </source>
</reference>
<dbReference type="SUPFAM" id="SSF51735">
    <property type="entry name" value="NAD(P)-binding Rossmann-fold domains"/>
    <property type="match status" value="1"/>
</dbReference>
<name>A0ABV7Z537_9DEIO</name>
<organism evidence="5 6">
    <name type="scientific">Deinococcus rufus</name>
    <dbReference type="NCBI Taxonomy" id="2136097"/>
    <lineage>
        <taxon>Bacteria</taxon>
        <taxon>Thermotogati</taxon>
        <taxon>Deinococcota</taxon>
        <taxon>Deinococci</taxon>
        <taxon>Deinococcales</taxon>
        <taxon>Deinococcaceae</taxon>
        <taxon>Deinococcus</taxon>
    </lineage>
</organism>
<dbReference type="Pfam" id="PF01408">
    <property type="entry name" value="GFO_IDH_MocA"/>
    <property type="match status" value="1"/>
</dbReference>
<dbReference type="InterPro" id="IPR036291">
    <property type="entry name" value="NAD(P)-bd_dom_sf"/>
</dbReference>
<keyword evidence="6" id="KW-1185">Reference proteome</keyword>
<accession>A0ABV7Z537</accession>
<dbReference type="InterPro" id="IPR050984">
    <property type="entry name" value="Gfo/Idh/MocA_domain"/>
</dbReference>
<dbReference type="Gene3D" id="3.40.50.720">
    <property type="entry name" value="NAD(P)-binding Rossmann-like Domain"/>
    <property type="match status" value="1"/>
</dbReference>
<feature type="domain" description="GFO/IDH/MocA-like oxidoreductase" evidence="4">
    <location>
        <begin position="131"/>
        <end position="246"/>
    </location>
</feature>
<dbReference type="EMBL" id="JBHRZG010000001">
    <property type="protein sequence ID" value="MFC3831340.1"/>
    <property type="molecule type" value="Genomic_DNA"/>
</dbReference>
<dbReference type="InterPro" id="IPR055170">
    <property type="entry name" value="GFO_IDH_MocA-like_dom"/>
</dbReference>
<gene>
    <name evidence="5" type="ORF">ACFOSB_00495</name>
</gene>
<dbReference type="RefSeq" id="WP_322473180.1">
    <property type="nucleotide sequence ID" value="NZ_JBHRZG010000001.1"/>
</dbReference>
<evidence type="ECO:0000313" key="5">
    <source>
        <dbReference type="EMBL" id="MFC3831340.1"/>
    </source>
</evidence>
<keyword evidence="2" id="KW-0560">Oxidoreductase</keyword>
<dbReference type="PANTHER" id="PTHR22604">
    <property type="entry name" value="OXIDOREDUCTASES"/>
    <property type="match status" value="1"/>
</dbReference>
<dbReference type="PANTHER" id="PTHR22604:SF105">
    <property type="entry name" value="TRANS-1,2-DIHYDROBENZENE-1,2-DIOL DEHYDROGENASE"/>
    <property type="match status" value="1"/>
</dbReference>
<evidence type="ECO:0000259" key="4">
    <source>
        <dbReference type="Pfam" id="PF22725"/>
    </source>
</evidence>
<protein>
    <submittedName>
        <fullName evidence="5">Gfo/Idh/MocA family protein</fullName>
    </submittedName>
</protein>
<comment type="similarity">
    <text evidence="1">Belongs to the Gfo/Idh/MocA family.</text>
</comment>
<dbReference type="SUPFAM" id="SSF55347">
    <property type="entry name" value="Glyceraldehyde-3-phosphate dehydrogenase-like, C-terminal domain"/>
    <property type="match status" value="1"/>
</dbReference>